<organism evidence="1 2">
    <name type="scientific">Leptospira noguchii serovar Autumnalis str. ZUN142</name>
    <dbReference type="NCBI Taxonomy" id="1085540"/>
    <lineage>
        <taxon>Bacteria</taxon>
        <taxon>Pseudomonadati</taxon>
        <taxon>Spirochaetota</taxon>
        <taxon>Spirochaetia</taxon>
        <taxon>Leptospirales</taxon>
        <taxon>Leptospiraceae</taxon>
        <taxon>Leptospira</taxon>
    </lineage>
</organism>
<reference evidence="1 2" key="1">
    <citation type="submission" date="2013-01" db="EMBL/GenBank/DDBJ databases">
        <authorList>
            <person name="Harkins D.M."/>
            <person name="Durkin A.S."/>
            <person name="Brinkac L.M."/>
            <person name="Haft D.H."/>
            <person name="Selengut J.D."/>
            <person name="Sanka R."/>
            <person name="DePew J."/>
            <person name="Purushe J."/>
            <person name="Matthias M.A."/>
            <person name="Vinetz J.M."/>
            <person name="Sutton G.G."/>
            <person name="Nierman W.C."/>
            <person name="Fouts D.E."/>
        </authorList>
    </citation>
    <scope>NUCLEOTIDE SEQUENCE [LARGE SCALE GENOMIC DNA]</scope>
    <source>
        <strain evidence="1 2">ZUN142</strain>
    </source>
</reference>
<protein>
    <submittedName>
        <fullName evidence="1">Uncharacterized protein</fullName>
    </submittedName>
</protein>
<dbReference type="AlphaFoldDB" id="M6U7Y7"/>
<name>M6U7Y7_9LEPT</name>
<sequence>METLTNRGFAVVPTFEYDGSSIINFYFINCGSSRILQINLIL</sequence>
<evidence type="ECO:0000313" key="2">
    <source>
        <dbReference type="Proteomes" id="UP000012153"/>
    </source>
</evidence>
<dbReference type="Proteomes" id="UP000012153">
    <property type="component" value="Unassembled WGS sequence"/>
</dbReference>
<comment type="caution">
    <text evidence="1">The sequence shown here is derived from an EMBL/GenBank/DDBJ whole genome shotgun (WGS) entry which is preliminary data.</text>
</comment>
<accession>M6U7Y7</accession>
<dbReference type="EMBL" id="AHOP02000060">
    <property type="protein sequence ID" value="EMO39041.1"/>
    <property type="molecule type" value="Genomic_DNA"/>
</dbReference>
<evidence type="ECO:0000313" key="1">
    <source>
        <dbReference type="EMBL" id="EMO39041.1"/>
    </source>
</evidence>
<gene>
    <name evidence="1" type="ORF">LEP1GSC186_3654</name>
</gene>
<proteinExistence type="predicted"/>